<evidence type="ECO:0000313" key="4">
    <source>
        <dbReference type="Proteomes" id="UP000030710"/>
    </source>
</evidence>
<dbReference type="Gene3D" id="3.30.70.1290">
    <property type="entry name" value="Transposase IS200-like"/>
    <property type="match status" value="1"/>
</dbReference>
<feature type="compositionally biased region" description="Basic residues" evidence="1">
    <location>
        <begin position="207"/>
        <end position="217"/>
    </location>
</feature>
<feature type="domain" description="Transposase IS200-like" evidence="2">
    <location>
        <begin position="12"/>
        <end position="126"/>
    </location>
</feature>
<dbReference type="InterPro" id="IPR002686">
    <property type="entry name" value="Transposase_17"/>
</dbReference>
<dbReference type="PANTHER" id="PTHR33360:SF2">
    <property type="entry name" value="TRANSPOSASE FOR INSERTION SEQUENCE ELEMENT IS200"/>
    <property type="match status" value="1"/>
</dbReference>
<reference evidence="3 4" key="1">
    <citation type="journal article" date="2013" name="PLoS ONE">
        <title>Assembly-driven community genomics of a hypersaline microbial ecosystem.</title>
        <authorList>
            <person name="Podell S."/>
            <person name="Ugalde J.A."/>
            <person name="Narasingarao P."/>
            <person name="Banfield J.F."/>
            <person name="Heidelberg K.B."/>
            <person name="Allen E.E."/>
        </authorList>
    </citation>
    <scope>NUCLEOTIDE SEQUENCE [LARGE SCALE GENOMIC DNA]</scope>
    <source>
        <strain evidence="4">J07HQW2</strain>
    </source>
</reference>
<dbReference type="SMART" id="SM01321">
    <property type="entry name" value="Y1_Tnp"/>
    <property type="match status" value="1"/>
</dbReference>
<evidence type="ECO:0000313" key="3">
    <source>
        <dbReference type="EMBL" id="ERG96811.1"/>
    </source>
</evidence>
<dbReference type="NCBIfam" id="NF033573">
    <property type="entry name" value="transpos_IS200"/>
    <property type="match status" value="1"/>
</dbReference>
<name>U1PWJ8_9EURY</name>
<organism evidence="3 4">
    <name type="scientific">Haloquadratum walsbyi J07HQW2</name>
    <dbReference type="NCBI Taxonomy" id="1238425"/>
    <lineage>
        <taxon>Archaea</taxon>
        <taxon>Methanobacteriati</taxon>
        <taxon>Methanobacteriota</taxon>
        <taxon>Stenosarchaea group</taxon>
        <taxon>Halobacteria</taxon>
        <taxon>Halobacteriales</taxon>
        <taxon>Haloferacaceae</taxon>
        <taxon>Haloquadratum</taxon>
    </lineage>
</organism>
<sequence length="217" mass="24744">MPRGFDRECTNVHKLQYHFIWCPKYRKSVLGGEVRGRLEELIEEKPDELGLETLELAICPDHVHLFITGDPTLAPNKIMQQVKAYSSRQLRDEFDFGLPSLWTRSYFVSGAGDVSSEVIEESIDAQAKQVNNHATDSPNHGASQTPLHSTRSPTGNLTCSPVNMRRSRRRSTAETETPTCTRQPTSRRRRYNSRKTPIPVRDGTTRRPPKRRVRCVS</sequence>
<evidence type="ECO:0000256" key="1">
    <source>
        <dbReference type="SAM" id="MobiDB-lite"/>
    </source>
</evidence>
<feature type="compositionally biased region" description="Polar residues" evidence="1">
    <location>
        <begin position="174"/>
        <end position="184"/>
    </location>
</feature>
<dbReference type="InterPro" id="IPR036515">
    <property type="entry name" value="Transposase_17_sf"/>
</dbReference>
<dbReference type="eggNOG" id="arCOG02759">
    <property type="taxonomic scope" value="Archaea"/>
</dbReference>
<dbReference type="HOGENOM" id="CLU_1269903_0_0_2"/>
<dbReference type="STRING" id="1238425.J07HQW2_03295"/>
<evidence type="ECO:0000259" key="2">
    <source>
        <dbReference type="SMART" id="SM01321"/>
    </source>
</evidence>
<feature type="region of interest" description="Disordered" evidence="1">
    <location>
        <begin position="130"/>
        <end position="217"/>
    </location>
</feature>
<dbReference type="SUPFAM" id="SSF143422">
    <property type="entry name" value="Transposase IS200-like"/>
    <property type="match status" value="1"/>
</dbReference>
<dbReference type="Proteomes" id="UP000030710">
    <property type="component" value="Unassembled WGS sequence"/>
</dbReference>
<feature type="compositionally biased region" description="Polar residues" evidence="1">
    <location>
        <begin position="130"/>
        <end position="161"/>
    </location>
</feature>
<protein>
    <submittedName>
        <fullName evidence="3">Transposase</fullName>
    </submittedName>
</protein>
<gene>
    <name evidence="3" type="ORF">J07HQW2_03295</name>
</gene>
<dbReference type="PANTHER" id="PTHR33360">
    <property type="entry name" value="TRANSPOSASE FOR INSERTION SEQUENCE ELEMENT IS200"/>
    <property type="match status" value="1"/>
</dbReference>
<dbReference type="GO" id="GO:0003677">
    <property type="term" value="F:DNA binding"/>
    <property type="evidence" value="ECO:0007669"/>
    <property type="project" value="InterPro"/>
</dbReference>
<proteinExistence type="predicted"/>
<dbReference type="EMBL" id="KE356561">
    <property type="protein sequence ID" value="ERG96811.1"/>
    <property type="molecule type" value="Genomic_DNA"/>
</dbReference>
<dbReference type="AlphaFoldDB" id="U1PWJ8"/>
<dbReference type="Pfam" id="PF01797">
    <property type="entry name" value="Y1_Tnp"/>
    <property type="match status" value="1"/>
</dbReference>
<dbReference type="GO" id="GO:0004803">
    <property type="term" value="F:transposase activity"/>
    <property type="evidence" value="ECO:0007669"/>
    <property type="project" value="InterPro"/>
</dbReference>
<accession>U1PWJ8</accession>
<dbReference type="GO" id="GO:0006313">
    <property type="term" value="P:DNA transposition"/>
    <property type="evidence" value="ECO:0007669"/>
    <property type="project" value="InterPro"/>
</dbReference>